<evidence type="ECO:0000256" key="3">
    <source>
        <dbReference type="PIRSR" id="PIRSR605502-1"/>
    </source>
</evidence>
<comment type="similarity">
    <text evidence="1">Belongs to the ADP-ribosylglycohydrolase family.</text>
</comment>
<dbReference type="OrthoDB" id="9798107at2"/>
<comment type="cofactor">
    <cofactor evidence="3">
        <name>Mg(2+)</name>
        <dbReference type="ChEBI" id="CHEBI:18420"/>
    </cofactor>
    <text evidence="3">Binds 2 magnesium ions per subunit.</text>
</comment>
<keyword evidence="2" id="KW-0378">Hydrolase</keyword>
<feature type="binding site" evidence="3">
    <location>
        <position position="44"/>
    </location>
    <ligand>
        <name>Mg(2+)</name>
        <dbReference type="ChEBI" id="CHEBI:18420"/>
        <label>1</label>
    </ligand>
</feature>
<dbReference type="InterPro" id="IPR050792">
    <property type="entry name" value="ADP-ribosylglycohydrolase"/>
</dbReference>
<evidence type="ECO:0000313" key="4">
    <source>
        <dbReference type="EMBL" id="KZS48959.1"/>
    </source>
</evidence>
<keyword evidence="5" id="KW-1185">Reference proteome</keyword>
<organism evidence="4 5">
    <name type="scientific">Paenibacillus glucanolyticus</name>
    <dbReference type="NCBI Taxonomy" id="59843"/>
    <lineage>
        <taxon>Bacteria</taxon>
        <taxon>Bacillati</taxon>
        <taxon>Bacillota</taxon>
        <taxon>Bacilli</taxon>
        <taxon>Bacillales</taxon>
        <taxon>Paenibacillaceae</taxon>
        <taxon>Paenibacillus</taxon>
    </lineage>
</organism>
<name>A0A163MDD4_9BACL</name>
<reference evidence="4" key="1">
    <citation type="journal article" date="2016" name="Genome Announc.">
        <title>Draft genomes of two strains of Paenibacillus glucanolyticus with capability to degrade lignocellulose.</title>
        <authorList>
            <person name="Mathews S.L."/>
            <person name="Pawlak J."/>
            <person name="Grunden A.M."/>
        </authorList>
    </citation>
    <scope>NUCLEOTIDE SEQUENCE [LARGE SCALE GENOMIC DNA]</scope>
    <source>
        <strain evidence="4">SLM1</strain>
    </source>
</reference>
<dbReference type="InterPro" id="IPR036705">
    <property type="entry name" value="Ribosyl_crysJ1_sf"/>
</dbReference>
<dbReference type="AlphaFoldDB" id="A0A163MDD4"/>
<evidence type="ECO:0000256" key="1">
    <source>
        <dbReference type="ARBA" id="ARBA00010702"/>
    </source>
</evidence>
<dbReference type="Pfam" id="PF03747">
    <property type="entry name" value="ADP_ribosyl_GH"/>
    <property type="match status" value="1"/>
</dbReference>
<proteinExistence type="inferred from homology"/>
<gene>
    <name evidence="4" type="ORF">AWU65_02010</name>
</gene>
<evidence type="ECO:0000256" key="2">
    <source>
        <dbReference type="ARBA" id="ARBA00022801"/>
    </source>
</evidence>
<dbReference type="Proteomes" id="UP000076796">
    <property type="component" value="Unassembled WGS sequence"/>
</dbReference>
<dbReference type="InterPro" id="IPR005502">
    <property type="entry name" value="Ribosyl_crysJ1"/>
</dbReference>
<dbReference type="PANTHER" id="PTHR16222:SF24">
    <property type="entry name" value="ADP-RIBOSYLHYDROLASE ARH3"/>
    <property type="match status" value="1"/>
</dbReference>
<feature type="binding site" evidence="3">
    <location>
        <position position="43"/>
    </location>
    <ligand>
        <name>Mg(2+)</name>
        <dbReference type="ChEBI" id="CHEBI:18420"/>
        <label>1</label>
    </ligand>
</feature>
<accession>A0A163MDD4</accession>
<sequence>MGSCVGDALGVPVEFKGRKELRARPIRGLTGYGTWNQPPGTWSDDSSLFLCTLESLLEGYSLQSISDRFLKWYKEGYWTANGVVFDIGTTTRLALDRLSYITPTDSGLHDEDSNSNGSLMRILPLAFISYNKDIQERVELVEEVSSITHAHRRSVLACIILIEIASNLLKGHDRISSYYLMQETMRTHFGHEFQITYFPSVYYDIQDRPEDAVLSTGYVVDTLEAAIWCFLKHDSYKDVVLAAVNLGGDTDTIGTIAGGLAGMAFGYNDIPRKWVLKIARKDDIEDLAKQVCEYIATRDTKDL</sequence>
<feature type="binding site" evidence="3">
    <location>
        <position position="249"/>
    </location>
    <ligand>
        <name>Mg(2+)</name>
        <dbReference type="ChEBI" id="CHEBI:18420"/>
        <label>1</label>
    </ligand>
</feature>
<protein>
    <recommendedName>
        <fullName evidence="6">ADP-ribosylglycohydrolase</fullName>
    </recommendedName>
</protein>
<dbReference type="PANTHER" id="PTHR16222">
    <property type="entry name" value="ADP-RIBOSYLGLYCOHYDROLASE"/>
    <property type="match status" value="1"/>
</dbReference>
<dbReference type="GO" id="GO:0016787">
    <property type="term" value="F:hydrolase activity"/>
    <property type="evidence" value="ECO:0007669"/>
    <property type="project" value="UniProtKB-KW"/>
</dbReference>
<dbReference type="Gene3D" id="1.10.4080.10">
    <property type="entry name" value="ADP-ribosylation/Crystallin J1"/>
    <property type="match status" value="1"/>
</dbReference>
<evidence type="ECO:0000313" key="5">
    <source>
        <dbReference type="Proteomes" id="UP000076796"/>
    </source>
</evidence>
<keyword evidence="3" id="KW-0460">Magnesium</keyword>
<dbReference type="EMBL" id="LWMH01000001">
    <property type="protein sequence ID" value="KZS48959.1"/>
    <property type="molecule type" value="Genomic_DNA"/>
</dbReference>
<feature type="binding site" evidence="3">
    <location>
        <position position="251"/>
    </location>
    <ligand>
        <name>Mg(2+)</name>
        <dbReference type="ChEBI" id="CHEBI:18420"/>
        <label>1</label>
    </ligand>
</feature>
<dbReference type="SUPFAM" id="SSF101478">
    <property type="entry name" value="ADP-ribosylglycohydrolase"/>
    <property type="match status" value="1"/>
</dbReference>
<feature type="binding site" evidence="3">
    <location>
        <position position="252"/>
    </location>
    <ligand>
        <name>Mg(2+)</name>
        <dbReference type="ChEBI" id="CHEBI:18420"/>
        <label>1</label>
    </ligand>
</feature>
<dbReference type="GO" id="GO:0046872">
    <property type="term" value="F:metal ion binding"/>
    <property type="evidence" value="ECO:0007669"/>
    <property type="project" value="UniProtKB-KW"/>
</dbReference>
<evidence type="ECO:0008006" key="6">
    <source>
        <dbReference type="Google" id="ProtNLM"/>
    </source>
</evidence>
<feature type="binding site" evidence="3">
    <location>
        <position position="45"/>
    </location>
    <ligand>
        <name>Mg(2+)</name>
        <dbReference type="ChEBI" id="CHEBI:18420"/>
        <label>1</label>
    </ligand>
</feature>
<keyword evidence="3" id="KW-0479">Metal-binding</keyword>
<comment type="caution">
    <text evidence="4">The sequence shown here is derived from an EMBL/GenBank/DDBJ whole genome shotgun (WGS) entry which is preliminary data.</text>
</comment>